<keyword evidence="9" id="KW-1185">Reference proteome</keyword>
<gene>
    <name evidence="8" type="ORF">SAMN06265795_11911</name>
</gene>
<dbReference type="InterPro" id="IPR052518">
    <property type="entry name" value="CHR_Transporter"/>
</dbReference>
<evidence type="ECO:0000256" key="2">
    <source>
        <dbReference type="ARBA" id="ARBA00005262"/>
    </source>
</evidence>
<comment type="similarity">
    <text evidence="2">Belongs to the chromate ion transporter (CHR) (TC 2.A.51) family.</text>
</comment>
<name>A0A239L4P8_9BURK</name>
<dbReference type="PANTHER" id="PTHR43663">
    <property type="entry name" value="CHROMATE TRANSPORT PROTEIN-RELATED"/>
    <property type="match status" value="1"/>
</dbReference>
<keyword evidence="5 7" id="KW-1133">Transmembrane helix</keyword>
<dbReference type="RefSeq" id="WP_089401211.1">
    <property type="nucleotide sequence ID" value="NZ_FZOT01000019.1"/>
</dbReference>
<evidence type="ECO:0000256" key="4">
    <source>
        <dbReference type="ARBA" id="ARBA00022692"/>
    </source>
</evidence>
<evidence type="ECO:0000256" key="7">
    <source>
        <dbReference type="SAM" id="Phobius"/>
    </source>
</evidence>
<evidence type="ECO:0000256" key="1">
    <source>
        <dbReference type="ARBA" id="ARBA00004651"/>
    </source>
</evidence>
<organism evidence="8 9">
    <name type="scientific">Noviherbaspirillum humi</name>
    <dbReference type="NCBI Taxonomy" id="1688639"/>
    <lineage>
        <taxon>Bacteria</taxon>
        <taxon>Pseudomonadati</taxon>
        <taxon>Pseudomonadota</taxon>
        <taxon>Betaproteobacteria</taxon>
        <taxon>Burkholderiales</taxon>
        <taxon>Oxalobacteraceae</taxon>
        <taxon>Noviherbaspirillum</taxon>
    </lineage>
</organism>
<keyword evidence="4 7" id="KW-0812">Transmembrane</keyword>
<comment type="subcellular location">
    <subcellularLocation>
        <location evidence="1">Cell membrane</location>
        <topology evidence="1">Multi-pass membrane protein</topology>
    </subcellularLocation>
</comment>
<sequence>MNQESHVLELCGHLALLSLMAVGGGVIMIAPEIQNYVVNGKHWMLNEQFAAAYAIAQAAPGPNLLFVSLIGWLVAGWFGAIATTLSIILPSTLLTLALIKVRTRQAGNALTKALQQAFSPISVGLLAATALIFARASNTDWRADLLTLLSALIVLKTRLNPVLLIAVGAVAGIVHTI</sequence>
<proteinExistence type="inferred from homology"/>
<feature type="transmembrane region" description="Helical" evidence="7">
    <location>
        <begin position="117"/>
        <end position="136"/>
    </location>
</feature>
<dbReference type="GO" id="GO:0015109">
    <property type="term" value="F:chromate transmembrane transporter activity"/>
    <property type="evidence" value="ECO:0007669"/>
    <property type="project" value="InterPro"/>
</dbReference>
<reference evidence="8 9" key="1">
    <citation type="submission" date="2017-06" db="EMBL/GenBank/DDBJ databases">
        <authorList>
            <person name="Kim H.J."/>
            <person name="Triplett B.A."/>
        </authorList>
    </citation>
    <scope>NUCLEOTIDE SEQUENCE [LARGE SCALE GENOMIC DNA]</scope>
    <source>
        <strain evidence="8 9">U15</strain>
    </source>
</reference>
<dbReference type="EMBL" id="FZOT01000019">
    <property type="protein sequence ID" value="SNT24669.1"/>
    <property type="molecule type" value="Genomic_DNA"/>
</dbReference>
<dbReference type="PANTHER" id="PTHR43663:SF1">
    <property type="entry name" value="CHROMATE TRANSPORTER"/>
    <property type="match status" value="1"/>
</dbReference>
<feature type="transmembrane region" description="Helical" evidence="7">
    <location>
        <begin position="148"/>
        <end position="174"/>
    </location>
</feature>
<evidence type="ECO:0000256" key="5">
    <source>
        <dbReference type="ARBA" id="ARBA00022989"/>
    </source>
</evidence>
<evidence type="ECO:0000256" key="6">
    <source>
        <dbReference type="ARBA" id="ARBA00023136"/>
    </source>
</evidence>
<evidence type="ECO:0000256" key="3">
    <source>
        <dbReference type="ARBA" id="ARBA00022475"/>
    </source>
</evidence>
<feature type="transmembrane region" description="Helical" evidence="7">
    <location>
        <begin position="7"/>
        <end position="30"/>
    </location>
</feature>
<keyword evidence="6 7" id="KW-0472">Membrane</keyword>
<dbReference type="GO" id="GO:0005886">
    <property type="term" value="C:plasma membrane"/>
    <property type="evidence" value="ECO:0007669"/>
    <property type="project" value="UniProtKB-SubCell"/>
</dbReference>
<dbReference type="OrthoDB" id="556585at2"/>
<feature type="transmembrane region" description="Helical" evidence="7">
    <location>
        <begin position="69"/>
        <end position="96"/>
    </location>
</feature>
<evidence type="ECO:0000313" key="9">
    <source>
        <dbReference type="Proteomes" id="UP000198284"/>
    </source>
</evidence>
<evidence type="ECO:0000313" key="8">
    <source>
        <dbReference type="EMBL" id="SNT24669.1"/>
    </source>
</evidence>
<dbReference type="Proteomes" id="UP000198284">
    <property type="component" value="Unassembled WGS sequence"/>
</dbReference>
<keyword evidence="3" id="KW-1003">Cell membrane</keyword>
<protein>
    <submittedName>
        <fullName evidence="8">Chromate transporter</fullName>
    </submittedName>
</protein>
<dbReference type="AlphaFoldDB" id="A0A239L4P8"/>
<dbReference type="InterPro" id="IPR003370">
    <property type="entry name" value="Chromate_transpt"/>
</dbReference>
<accession>A0A239L4P8</accession>
<dbReference type="Pfam" id="PF02417">
    <property type="entry name" value="Chromate_transp"/>
    <property type="match status" value="1"/>
</dbReference>